<dbReference type="PANTHER" id="PTHR30482">
    <property type="entry name" value="HIGH-AFFINITY BRANCHED-CHAIN AMINO ACID TRANSPORT SYSTEM PERMEASE"/>
    <property type="match status" value="1"/>
</dbReference>
<name>A0A377TS85_KLEPN</name>
<evidence type="ECO:0000256" key="5">
    <source>
        <dbReference type="ARBA" id="ARBA00023136"/>
    </source>
</evidence>
<keyword evidence="3 6" id="KW-0812">Transmembrane</keyword>
<evidence type="ECO:0000256" key="4">
    <source>
        <dbReference type="ARBA" id="ARBA00022989"/>
    </source>
</evidence>
<protein>
    <submittedName>
        <fullName evidence="7">Urea ABC transporter</fullName>
    </submittedName>
</protein>
<dbReference type="GO" id="GO:0015658">
    <property type="term" value="F:branched-chain amino acid transmembrane transporter activity"/>
    <property type="evidence" value="ECO:0007669"/>
    <property type="project" value="InterPro"/>
</dbReference>
<dbReference type="PANTHER" id="PTHR30482:SF4">
    <property type="entry name" value="SLR1201 PROTEIN"/>
    <property type="match status" value="1"/>
</dbReference>
<organism evidence="7 8">
    <name type="scientific">Klebsiella pneumoniae</name>
    <dbReference type="NCBI Taxonomy" id="573"/>
    <lineage>
        <taxon>Bacteria</taxon>
        <taxon>Pseudomonadati</taxon>
        <taxon>Pseudomonadota</taxon>
        <taxon>Gammaproteobacteria</taxon>
        <taxon>Enterobacterales</taxon>
        <taxon>Enterobacteriaceae</taxon>
        <taxon>Klebsiella/Raoultella group</taxon>
        <taxon>Klebsiella</taxon>
        <taxon>Klebsiella pneumoniae complex</taxon>
    </lineage>
</organism>
<reference evidence="7 8" key="1">
    <citation type="submission" date="2018-06" db="EMBL/GenBank/DDBJ databases">
        <authorList>
            <consortium name="Pathogen Informatics"/>
            <person name="Doyle S."/>
        </authorList>
    </citation>
    <scope>NUCLEOTIDE SEQUENCE [LARGE SCALE GENOMIC DNA]</scope>
    <source>
        <strain evidence="7 8">NCTC9140</strain>
    </source>
</reference>
<dbReference type="Pfam" id="PF02653">
    <property type="entry name" value="BPD_transp_2"/>
    <property type="match status" value="1"/>
</dbReference>
<dbReference type="AlphaFoldDB" id="A0A377TS85"/>
<evidence type="ECO:0000256" key="2">
    <source>
        <dbReference type="ARBA" id="ARBA00022475"/>
    </source>
</evidence>
<evidence type="ECO:0000313" key="7">
    <source>
        <dbReference type="EMBL" id="STS82553.1"/>
    </source>
</evidence>
<sequence>MPSWLLTLSGKILCYAIVAVALDLVWGYAGMLSLGHGIFFALGGYAMGMYLMRQAAGDGLPAFMSFLSWSELPWFWWGTQHFAWAMALVVLVPVCWPWFSAGLPFARRSKGSISRS</sequence>
<keyword evidence="2" id="KW-1003">Cell membrane</keyword>
<keyword evidence="4 6" id="KW-1133">Transmembrane helix</keyword>
<accession>A0A377TS85</accession>
<gene>
    <name evidence="7" type="ORF">NCTC9140_04304</name>
</gene>
<feature type="transmembrane region" description="Helical" evidence="6">
    <location>
        <begin position="35"/>
        <end position="52"/>
    </location>
</feature>
<dbReference type="EMBL" id="UGKQ01000007">
    <property type="protein sequence ID" value="STS82553.1"/>
    <property type="molecule type" value="Genomic_DNA"/>
</dbReference>
<dbReference type="InterPro" id="IPR043428">
    <property type="entry name" value="LivM-like"/>
</dbReference>
<feature type="transmembrane region" description="Helical" evidence="6">
    <location>
        <begin position="83"/>
        <end position="106"/>
    </location>
</feature>
<comment type="subcellular location">
    <subcellularLocation>
        <location evidence="1">Cell inner membrane</location>
        <topology evidence="1">Multi-pass membrane protein</topology>
    </subcellularLocation>
</comment>
<evidence type="ECO:0000256" key="3">
    <source>
        <dbReference type="ARBA" id="ARBA00022692"/>
    </source>
</evidence>
<evidence type="ECO:0000313" key="8">
    <source>
        <dbReference type="Proteomes" id="UP000254938"/>
    </source>
</evidence>
<dbReference type="InterPro" id="IPR001851">
    <property type="entry name" value="ABC_transp_permease"/>
</dbReference>
<dbReference type="Proteomes" id="UP000254938">
    <property type="component" value="Unassembled WGS sequence"/>
</dbReference>
<evidence type="ECO:0000256" key="1">
    <source>
        <dbReference type="ARBA" id="ARBA00004429"/>
    </source>
</evidence>
<feature type="transmembrane region" description="Helical" evidence="6">
    <location>
        <begin position="12"/>
        <end position="29"/>
    </location>
</feature>
<evidence type="ECO:0000256" key="6">
    <source>
        <dbReference type="SAM" id="Phobius"/>
    </source>
</evidence>
<dbReference type="GO" id="GO:0005886">
    <property type="term" value="C:plasma membrane"/>
    <property type="evidence" value="ECO:0007669"/>
    <property type="project" value="UniProtKB-SubCell"/>
</dbReference>
<proteinExistence type="predicted"/>
<keyword evidence="5 6" id="KW-0472">Membrane</keyword>